<protein>
    <submittedName>
        <fullName evidence="2">Uncharacterized protein</fullName>
    </submittedName>
</protein>
<sequence length="65" mass="7475">MRLAMSAQRLPTVRWQSTKRSSSSSRQAPRRMLGRRWLAHRSRHCFPVRPSKARAMVDQGPSPCA</sequence>
<name>A0A087SR28_AUXPR</name>
<dbReference type="KEGG" id="apro:F751_6949"/>
<dbReference type="RefSeq" id="XP_011401195.1">
    <property type="nucleotide sequence ID" value="XM_011402893.1"/>
</dbReference>
<feature type="region of interest" description="Disordered" evidence="1">
    <location>
        <begin position="1"/>
        <end position="34"/>
    </location>
</feature>
<feature type="compositionally biased region" description="Low complexity" evidence="1">
    <location>
        <begin position="14"/>
        <end position="27"/>
    </location>
</feature>
<dbReference type="EMBL" id="KL662165">
    <property type="protein sequence ID" value="KFM28182.1"/>
    <property type="molecule type" value="Genomic_DNA"/>
</dbReference>
<keyword evidence="3" id="KW-1185">Reference proteome</keyword>
<gene>
    <name evidence="2" type="ORF">F751_6949</name>
</gene>
<proteinExistence type="predicted"/>
<accession>A0A087SR28</accession>
<evidence type="ECO:0000313" key="2">
    <source>
        <dbReference type="EMBL" id="KFM28182.1"/>
    </source>
</evidence>
<dbReference type="Proteomes" id="UP000028924">
    <property type="component" value="Unassembled WGS sequence"/>
</dbReference>
<organism evidence="2 3">
    <name type="scientific">Auxenochlorella protothecoides</name>
    <name type="common">Green microalga</name>
    <name type="synonym">Chlorella protothecoides</name>
    <dbReference type="NCBI Taxonomy" id="3075"/>
    <lineage>
        <taxon>Eukaryota</taxon>
        <taxon>Viridiplantae</taxon>
        <taxon>Chlorophyta</taxon>
        <taxon>core chlorophytes</taxon>
        <taxon>Trebouxiophyceae</taxon>
        <taxon>Chlorellales</taxon>
        <taxon>Chlorellaceae</taxon>
        <taxon>Auxenochlorella</taxon>
    </lineage>
</organism>
<dbReference type="GeneID" id="23618340"/>
<evidence type="ECO:0000256" key="1">
    <source>
        <dbReference type="SAM" id="MobiDB-lite"/>
    </source>
</evidence>
<evidence type="ECO:0000313" key="3">
    <source>
        <dbReference type="Proteomes" id="UP000028924"/>
    </source>
</evidence>
<reference evidence="2 3" key="1">
    <citation type="journal article" date="2014" name="BMC Genomics">
        <title>Oil accumulation mechanisms of the oleaginous microalga Chlorella protothecoides revealed through its genome, transcriptomes, and proteomes.</title>
        <authorList>
            <person name="Gao C."/>
            <person name="Wang Y."/>
            <person name="Shen Y."/>
            <person name="Yan D."/>
            <person name="He X."/>
            <person name="Dai J."/>
            <person name="Wu Q."/>
        </authorList>
    </citation>
    <scope>NUCLEOTIDE SEQUENCE [LARGE SCALE GENOMIC DNA]</scope>
    <source>
        <strain evidence="2 3">0710</strain>
    </source>
</reference>
<dbReference type="AlphaFoldDB" id="A0A087SR28"/>